<accession>A0A024TBI4</accession>
<dbReference type="EMBL" id="KI914018">
    <property type="protein sequence ID" value="ETV90946.1"/>
    <property type="molecule type" value="Genomic_DNA"/>
</dbReference>
<dbReference type="GeneID" id="20091410"/>
<dbReference type="AlphaFoldDB" id="A0A024TBI4"/>
<dbReference type="RefSeq" id="XP_008880428.1">
    <property type="nucleotide sequence ID" value="XM_008882206.1"/>
</dbReference>
<proteinExistence type="predicted"/>
<protein>
    <submittedName>
        <fullName evidence="1">Uncharacterized protein</fullName>
    </submittedName>
</protein>
<gene>
    <name evidence="1" type="ORF">H310_14360</name>
</gene>
<dbReference type="VEuPathDB" id="FungiDB:H310_14360"/>
<organism evidence="1">
    <name type="scientific">Aphanomyces invadans</name>
    <dbReference type="NCBI Taxonomy" id="157072"/>
    <lineage>
        <taxon>Eukaryota</taxon>
        <taxon>Sar</taxon>
        <taxon>Stramenopiles</taxon>
        <taxon>Oomycota</taxon>
        <taxon>Saprolegniomycetes</taxon>
        <taxon>Saprolegniales</taxon>
        <taxon>Verrucalvaceae</taxon>
        <taxon>Aphanomyces</taxon>
    </lineage>
</organism>
<sequence length="148" mass="16471">MPHPTPSFQPAATDRTCKYVYKTCSNLRTFKRDGSLHRLCEYHRAKANALQKVYATKRRCELRAAKRHHAMKTKIAVSAAVHPPVAQVPRDLSMPSHPSTVTLASSATVPLSQHLELAFLMDLEPLDAAVTDVDSLSDEEYAYLQAVL</sequence>
<evidence type="ECO:0000313" key="1">
    <source>
        <dbReference type="EMBL" id="ETV90946.1"/>
    </source>
</evidence>
<dbReference type="OrthoDB" id="72798at2759"/>
<reference evidence="1" key="1">
    <citation type="submission" date="2013-12" db="EMBL/GenBank/DDBJ databases">
        <title>The Genome Sequence of Aphanomyces invadans NJM9701.</title>
        <authorList>
            <consortium name="The Broad Institute Genomics Platform"/>
            <person name="Russ C."/>
            <person name="Tyler B."/>
            <person name="van West P."/>
            <person name="Dieguez-Uribeondo J."/>
            <person name="Young S.K."/>
            <person name="Zeng Q."/>
            <person name="Gargeya S."/>
            <person name="Fitzgerald M."/>
            <person name="Abouelleil A."/>
            <person name="Alvarado L."/>
            <person name="Chapman S.B."/>
            <person name="Gainer-Dewar J."/>
            <person name="Goldberg J."/>
            <person name="Griggs A."/>
            <person name="Gujja S."/>
            <person name="Hansen M."/>
            <person name="Howarth C."/>
            <person name="Imamovic A."/>
            <person name="Ireland A."/>
            <person name="Larimer J."/>
            <person name="McCowan C."/>
            <person name="Murphy C."/>
            <person name="Pearson M."/>
            <person name="Poon T.W."/>
            <person name="Priest M."/>
            <person name="Roberts A."/>
            <person name="Saif S."/>
            <person name="Shea T."/>
            <person name="Sykes S."/>
            <person name="Wortman J."/>
            <person name="Nusbaum C."/>
            <person name="Birren B."/>
        </authorList>
    </citation>
    <scope>NUCLEOTIDE SEQUENCE [LARGE SCALE GENOMIC DNA]</scope>
    <source>
        <strain evidence="1">NJM9701</strain>
    </source>
</reference>
<name>A0A024TBI4_9STRA</name>